<dbReference type="AlphaFoldDB" id="A0A1N7PGV5"/>
<gene>
    <name evidence="2" type="ORF">SAMN05421788_103474</name>
</gene>
<dbReference type="STRING" id="477680.SAMN05421788_103474"/>
<dbReference type="EMBL" id="FTOR01000003">
    <property type="protein sequence ID" value="SIT09831.1"/>
    <property type="molecule type" value="Genomic_DNA"/>
</dbReference>
<evidence type="ECO:0000256" key="1">
    <source>
        <dbReference type="SAM" id="SignalP"/>
    </source>
</evidence>
<proteinExistence type="predicted"/>
<dbReference type="Proteomes" id="UP000186917">
    <property type="component" value="Unassembled WGS sequence"/>
</dbReference>
<name>A0A1N7PGV5_9BACT</name>
<accession>A0A1N7PGV5</accession>
<dbReference type="RefSeq" id="WP_076379283.1">
    <property type="nucleotide sequence ID" value="NZ_AP017422.1"/>
</dbReference>
<keyword evidence="1" id="KW-0732">Signal</keyword>
<protein>
    <recommendedName>
        <fullName evidence="4">Lipocalin-like domain-containing protein</fullName>
    </recommendedName>
</protein>
<evidence type="ECO:0000313" key="3">
    <source>
        <dbReference type="Proteomes" id="UP000186917"/>
    </source>
</evidence>
<evidence type="ECO:0008006" key="4">
    <source>
        <dbReference type="Google" id="ProtNLM"/>
    </source>
</evidence>
<evidence type="ECO:0000313" key="2">
    <source>
        <dbReference type="EMBL" id="SIT09831.1"/>
    </source>
</evidence>
<reference evidence="3" key="1">
    <citation type="submission" date="2017-01" db="EMBL/GenBank/DDBJ databases">
        <authorList>
            <person name="Varghese N."/>
            <person name="Submissions S."/>
        </authorList>
    </citation>
    <scope>NUCLEOTIDE SEQUENCE [LARGE SCALE GENOMIC DNA]</scope>
    <source>
        <strain evidence="3">DSM 21054</strain>
    </source>
</reference>
<feature type="signal peptide" evidence="1">
    <location>
        <begin position="1"/>
        <end position="20"/>
    </location>
</feature>
<sequence length="163" mass="18400">MNKILIVVMFLMGFSIISAAQTDNASLTLSGTWTLDTVHLKVYDLTTKVLLREKNLVSRDSMYRVPGVLPYVMRFVENNLVQIEGVAKNSFPGRYLIQTGDFLLWNVNTGSGSGDAVQVPSCQYRYVPNGENRMELQIKFAHKEKASGKNVVIHFAYKYSRKS</sequence>
<keyword evidence="3" id="KW-1185">Reference proteome</keyword>
<organism evidence="2 3">
    <name type="scientific">Filimonas lacunae</name>
    <dbReference type="NCBI Taxonomy" id="477680"/>
    <lineage>
        <taxon>Bacteria</taxon>
        <taxon>Pseudomonadati</taxon>
        <taxon>Bacteroidota</taxon>
        <taxon>Chitinophagia</taxon>
        <taxon>Chitinophagales</taxon>
        <taxon>Chitinophagaceae</taxon>
        <taxon>Filimonas</taxon>
    </lineage>
</organism>
<feature type="chain" id="PRO_5012320309" description="Lipocalin-like domain-containing protein" evidence="1">
    <location>
        <begin position="21"/>
        <end position="163"/>
    </location>
</feature>